<dbReference type="InterPro" id="IPR011330">
    <property type="entry name" value="Glyco_hydro/deAcase_b/a-brl"/>
</dbReference>
<dbReference type="KEGG" id="pgb:H744_2c1813"/>
<evidence type="ECO:0000256" key="2">
    <source>
        <dbReference type="ARBA" id="ARBA00022723"/>
    </source>
</evidence>
<evidence type="ECO:0000256" key="3">
    <source>
        <dbReference type="ARBA" id="ARBA00022801"/>
    </source>
</evidence>
<evidence type="ECO:0000313" key="6">
    <source>
        <dbReference type="EMBL" id="AJR08479.1"/>
    </source>
</evidence>
<keyword evidence="4" id="KW-0460">Magnesium</keyword>
<keyword evidence="2" id="KW-0479">Metal-binding</keyword>
<keyword evidence="5" id="KW-0119">Carbohydrate metabolism</keyword>
<gene>
    <name evidence="6" type="ORF">H744_2c1813</name>
</gene>
<dbReference type="AlphaFoldDB" id="A0A0C5WTT0"/>
<proteinExistence type="predicted"/>
<dbReference type="PANTHER" id="PTHR31609">
    <property type="entry name" value="YDJC DEACETYLASE FAMILY MEMBER"/>
    <property type="match status" value="1"/>
</dbReference>
<dbReference type="GO" id="GO:0016740">
    <property type="term" value="F:transferase activity"/>
    <property type="evidence" value="ECO:0007669"/>
    <property type="project" value="UniProtKB-KW"/>
</dbReference>
<dbReference type="GO" id="GO:0016811">
    <property type="term" value="F:hydrolase activity, acting on carbon-nitrogen (but not peptide) bonds, in linear amides"/>
    <property type="evidence" value="ECO:0007669"/>
    <property type="project" value="InterPro"/>
</dbReference>
<protein>
    <submittedName>
        <fullName evidence="6">Putative cellobiose phosphotransferase system CelC</fullName>
    </submittedName>
</protein>
<name>A0A0C5WTT0_9GAMM</name>
<keyword evidence="6" id="KW-0808">Transferase</keyword>
<evidence type="ECO:0000313" key="7">
    <source>
        <dbReference type="Proteomes" id="UP000032303"/>
    </source>
</evidence>
<dbReference type="GO" id="GO:0019213">
    <property type="term" value="F:deacetylase activity"/>
    <property type="evidence" value="ECO:0007669"/>
    <property type="project" value="TreeGrafter"/>
</dbReference>
<dbReference type="PANTHER" id="PTHR31609:SF1">
    <property type="entry name" value="CARBOHYDRATE DEACETYLASE"/>
    <property type="match status" value="1"/>
</dbReference>
<keyword evidence="7" id="KW-1185">Reference proteome</keyword>
<evidence type="ECO:0000256" key="5">
    <source>
        <dbReference type="ARBA" id="ARBA00023277"/>
    </source>
</evidence>
<dbReference type="Gene3D" id="3.20.20.370">
    <property type="entry name" value="Glycoside hydrolase/deacetylase"/>
    <property type="match status" value="1"/>
</dbReference>
<dbReference type="GO" id="GO:0000272">
    <property type="term" value="P:polysaccharide catabolic process"/>
    <property type="evidence" value="ECO:0007669"/>
    <property type="project" value="InterPro"/>
</dbReference>
<dbReference type="SUPFAM" id="SSF88713">
    <property type="entry name" value="Glycoside hydrolase/deacetylase"/>
    <property type="match status" value="1"/>
</dbReference>
<evidence type="ECO:0000256" key="1">
    <source>
        <dbReference type="ARBA" id="ARBA00001946"/>
    </source>
</evidence>
<dbReference type="CDD" id="cd10803">
    <property type="entry name" value="YdjC_EF3048_like"/>
    <property type="match status" value="1"/>
</dbReference>
<dbReference type="PATRIC" id="fig|658445.3.peg.3737"/>
<evidence type="ECO:0000256" key="4">
    <source>
        <dbReference type="ARBA" id="ARBA00022842"/>
    </source>
</evidence>
<keyword evidence="3" id="KW-0378">Hydrolase</keyword>
<sequence length="254" mass="28337">MKLIINADDFGLTKGVNAAIVEAMNNGVVTSTTLMVNQLGTADAIDLIHTHKLENIGLHVNLTLGKPVSKPEDIPSLVDGNGEFHSRKYLTDHAEQVNAEHVYIEAMNQYLNAKSYGVEIDHFDSHHFAAFLPNLRDGFIKFANEVGLASRRADYYIDDLQALAVKTTDKFSARFYGDRANIEGLKETVRELKGSDNQTTVEIMAHPGYSDDELASLSSYTTQREHELSVLLSEEIKIWLQAQEIELIDFKGIK</sequence>
<dbReference type="InterPro" id="IPR006879">
    <property type="entry name" value="YdjC-like"/>
</dbReference>
<dbReference type="InterPro" id="IPR022948">
    <property type="entry name" value="COD_ChbG_bac"/>
</dbReference>
<dbReference type="HOGENOM" id="CLU_064244_4_0_6"/>
<dbReference type="Proteomes" id="UP000032303">
    <property type="component" value="Chromosome 2"/>
</dbReference>
<reference evidence="6 7" key="1">
    <citation type="submission" date="2013-05" db="EMBL/GenBank/DDBJ databases">
        <title>Complete genome sequence of the lipase-producing bacterium Photobacterium gaetbulicola Gung47.</title>
        <authorList>
            <person name="Kim Y.-O."/>
        </authorList>
    </citation>
    <scope>NUCLEOTIDE SEQUENCE [LARGE SCALE GENOMIC DNA]</scope>
    <source>
        <strain evidence="6 7">Gung47</strain>
    </source>
</reference>
<comment type="cofactor">
    <cofactor evidence="1">
        <name>Mg(2+)</name>
        <dbReference type="ChEBI" id="CHEBI:18420"/>
    </cofactor>
</comment>
<dbReference type="OrthoDB" id="9774177at2"/>
<dbReference type="EMBL" id="CP005974">
    <property type="protein sequence ID" value="AJR08479.1"/>
    <property type="molecule type" value="Genomic_DNA"/>
</dbReference>
<dbReference type="GO" id="GO:0046872">
    <property type="term" value="F:metal ion binding"/>
    <property type="evidence" value="ECO:0007669"/>
    <property type="project" value="UniProtKB-KW"/>
</dbReference>
<dbReference type="STRING" id="658445.H744_2c1813"/>
<organism evidence="6 7">
    <name type="scientific">Photobacterium gaetbulicola Gung47</name>
    <dbReference type="NCBI Taxonomy" id="658445"/>
    <lineage>
        <taxon>Bacteria</taxon>
        <taxon>Pseudomonadati</taxon>
        <taxon>Pseudomonadota</taxon>
        <taxon>Gammaproteobacteria</taxon>
        <taxon>Vibrionales</taxon>
        <taxon>Vibrionaceae</taxon>
        <taxon>Photobacterium</taxon>
    </lineage>
</organism>
<dbReference type="Pfam" id="PF04794">
    <property type="entry name" value="YdjC"/>
    <property type="match status" value="1"/>
</dbReference>
<accession>A0A0C5WTT0</accession>